<accession>A0A146K1W0</accession>
<reference evidence="1" key="1">
    <citation type="submission" date="2015-07" db="EMBL/GenBank/DDBJ databases">
        <title>Adaptation to a free-living lifestyle via gene acquisitions in the diplomonad Trepomonas sp. PC1.</title>
        <authorList>
            <person name="Xu F."/>
            <person name="Jerlstrom-Hultqvist J."/>
            <person name="Kolisko M."/>
            <person name="Simpson A.G.B."/>
            <person name="Roger A.J."/>
            <person name="Svard S.G."/>
            <person name="Andersson J.O."/>
        </authorList>
    </citation>
    <scope>NUCLEOTIDE SEQUENCE</scope>
    <source>
        <strain evidence="1">PC1</strain>
    </source>
</reference>
<feature type="non-terminal residue" evidence="1">
    <location>
        <position position="515"/>
    </location>
</feature>
<sequence>LSLDQKYNCLLYNTQFTEEHQICIDQVTQFQDRTLRWPNTQYSNANLARYESVSKISHQRIFNLQQKLYMLVEPFKTRYTDIINLLEKMKFGLTVTSLQPLESSFVKSIPGETTQRQPVIQFFKDISKLNDHILPIKQDYQFVADNVYFIQQTIKETWEQIFDRFSQFFFDFKNEFVFDEVSTQKAKLESKQEISFTVAIYQIKHAMDFNFNRAVLSPRRRYLAEEVLREAANCRPADSPICQDDRDDQKFSLNFFKKTHLLRDLYFINPNLSIYKILFVFEIKNVLQTVKNFSFLVESFNSFFNHYLPTYLERQFDQIYWICLHQHASDVYSQKQRTFFAQLGAEMLKSKSMKQFMDSADAFPELKELIKNDQIQKVAQIKAQTFQTMVNQQIQAVVPGLVSQFQEKIVEMFQNLVQTFYKEYFQIYIQAIKCFNLDSAVVMFDEMGCILRDLYLVQKQMFKIDSIKVVSSYMLKKCPIEQFENTRRELYDEMSLEMLNKIKEALGKLEKGSYE</sequence>
<dbReference type="AlphaFoldDB" id="A0A146K1W0"/>
<proteinExistence type="predicted"/>
<organism evidence="1">
    <name type="scientific">Trepomonas sp. PC1</name>
    <dbReference type="NCBI Taxonomy" id="1076344"/>
    <lineage>
        <taxon>Eukaryota</taxon>
        <taxon>Metamonada</taxon>
        <taxon>Diplomonadida</taxon>
        <taxon>Hexamitidae</taxon>
        <taxon>Hexamitinae</taxon>
        <taxon>Trepomonas</taxon>
    </lineage>
</organism>
<evidence type="ECO:0000313" key="1">
    <source>
        <dbReference type="EMBL" id="JAP89814.1"/>
    </source>
</evidence>
<gene>
    <name evidence="1" type="ORF">TPC1_30691</name>
</gene>
<protein>
    <submittedName>
        <fullName evidence="1">Uncharacterized protein</fullName>
    </submittedName>
</protein>
<name>A0A146K1W0_9EUKA</name>
<feature type="non-terminal residue" evidence="1">
    <location>
        <position position="1"/>
    </location>
</feature>
<dbReference type="EMBL" id="GDID01006792">
    <property type="protein sequence ID" value="JAP89814.1"/>
    <property type="molecule type" value="Transcribed_RNA"/>
</dbReference>